<dbReference type="PANTHER" id="PTHR34548:SF2">
    <property type="entry name" value="PROTEIN TIC 21, CHLOROPLASTIC"/>
    <property type="match status" value="1"/>
</dbReference>
<dbReference type="AlphaFoldDB" id="A0AA96Y7W4"/>
<name>A0AA96Y7W4_9CYAN</name>
<feature type="transmembrane region" description="Helical" evidence="2">
    <location>
        <begin position="136"/>
        <end position="159"/>
    </location>
</feature>
<proteinExistence type="predicted"/>
<keyword evidence="2" id="KW-0472">Membrane</keyword>
<evidence type="ECO:0000313" key="3">
    <source>
        <dbReference type="EMBL" id="WOB44344.1"/>
    </source>
</evidence>
<accession>A0AA96Y7W4</accession>
<dbReference type="RefSeq" id="WP_316787436.1">
    <property type="nucleotide sequence ID" value="NZ_CP053540.1"/>
</dbReference>
<dbReference type="KEGG" id="tog:HNI00_15230"/>
<feature type="transmembrane region" description="Helical" evidence="2">
    <location>
        <begin position="187"/>
        <end position="211"/>
    </location>
</feature>
<feature type="transmembrane region" description="Helical" evidence="2">
    <location>
        <begin position="92"/>
        <end position="110"/>
    </location>
</feature>
<keyword evidence="2" id="KW-0812">Transmembrane</keyword>
<feature type="region of interest" description="Disordered" evidence="1">
    <location>
        <begin position="1"/>
        <end position="24"/>
    </location>
</feature>
<dbReference type="EMBL" id="CP053540">
    <property type="protein sequence ID" value="WOB44344.1"/>
    <property type="molecule type" value="Genomic_DNA"/>
</dbReference>
<organism evidence="3">
    <name type="scientific">Thermoleptolyngbya oregonensis NK1-22</name>
    <dbReference type="NCBI Taxonomy" id="2547457"/>
    <lineage>
        <taxon>Bacteria</taxon>
        <taxon>Bacillati</taxon>
        <taxon>Cyanobacteriota</taxon>
        <taxon>Cyanophyceae</taxon>
        <taxon>Oculatellales</taxon>
        <taxon>Oculatellaceae</taxon>
        <taxon>Thermoleptolyngbya</taxon>
    </lineage>
</organism>
<keyword evidence="2" id="KW-1133">Transmembrane helix</keyword>
<protein>
    <submittedName>
        <fullName evidence="3">DUF3611 family protein</fullName>
    </submittedName>
</protein>
<dbReference type="InterPro" id="IPR022051">
    <property type="entry name" value="DUF3611"/>
</dbReference>
<gene>
    <name evidence="3" type="ORF">HNI00_15230</name>
</gene>
<evidence type="ECO:0000256" key="2">
    <source>
        <dbReference type="SAM" id="Phobius"/>
    </source>
</evidence>
<evidence type="ECO:0000256" key="1">
    <source>
        <dbReference type="SAM" id="MobiDB-lite"/>
    </source>
</evidence>
<sequence length="217" mass="23251">MPESYSDRPISSRSSRPSQSSRIESSYSLPPAVQRVALAFRRTGWISFWAQLVPGVISAGSLIFASFGLTAAATTTTPGMPSPTSTETGTGAFFSMLGLIALAASVFWAFRYARLGRRLQTADTRVRPKRGEAFQLLRVGLMINLAGMLLTFLGAQAIIGSLVIKASAQGFAIFSGGAARFVNPLDMLLVLATTNINMAHFIGIVASLWLLRVMSRS</sequence>
<dbReference type="PANTHER" id="PTHR34548">
    <property type="entry name" value="PROTEIN TIC 21, CHLOROPLASTIC"/>
    <property type="match status" value="1"/>
</dbReference>
<dbReference type="Pfam" id="PF12263">
    <property type="entry name" value="DUF3611"/>
    <property type="match status" value="1"/>
</dbReference>
<feature type="transmembrane region" description="Helical" evidence="2">
    <location>
        <begin position="48"/>
        <end position="72"/>
    </location>
</feature>
<reference evidence="3" key="1">
    <citation type="submission" date="2020-05" db="EMBL/GenBank/DDBJ databases">
        <authorList>
            <person name="Zhu T."/>
            <person name="Keshari N."/>
            <person name="Lu X."/>
        </authorList>
    </citation>
    <scope>NUCLEOTIDE SEQUENCE</scope>
    <source>
        <strain evidence="3">NK1-22</strain>
    </source>
</reference>